<evidence type="ECO:0000259" key="2">
    <source>
        <dbReference type="PROSITE" id="PS51464"/>
    </source>
</evidence>
<dbReference type="GO" id="GO:1901135">
    <property type="term" value="P:carbohydrate derivative metabolic process"/>
    <property type="evidence" value="ECO:0007669"/>
    <property type="project" value="InterPro"/>
</dbReference>
<dbReference type="PANTHER" id="PTHR30390:SF6">
    <property type="entry name" value="DNAA INITIATOR-ASSOCIATING PROTEIN DIAA"/>
    <property type="match status" value="1"/>
</dbReference>
<dbReference type="PROSITE" id="PS51464">
    <property type="entry name" value="SIS"/>
    <property type="match status" value="1"/>
</dbReference>
<accession>A0A538TJ28</accession>
<comment type="caution">
    <text evidence="3">The sequence shown here is derived from an EMBL/GenBank/DDBJ whole genome shotgun (WGS) entry which is preliminary data.</text>
</comment>
<dbReference type="Pfam" id="PF13580">
    <property type="entry name" value="SIS_2"/>
    <property type="match status" value="1"/>
</dbReference>
<dbReference type="SUPFAM" id="SSF53697">
    <property type="entry name" value="SIS domain"/>
    <property type="match status" value="1"/>
</dbReference>
<dbReference type="GO" id="GO:0016853">
    <property type="term" value="F:isomerase activity"/>
    <property type="evidence" value="ECO:0007669"/>
    <property type="project" value="UniProtKB-KW"/>
</dbReference>
<dbReference type="EMBL" id="VBOY01000104">
    <property type="protein sequence ID" value="TMQ63631.1"/>
    <property type="molecule type" value="Genomic_DNA"/>
</dbReference>
<dbReference type="InterPro" id="IPR050099">
    <property type="entry name" value="SIS_GmhA/DiaA_subfam"/>
</dbReference>
<dbReference type="CDD" id="cd05006">
    <property type="entry name" value="SIS_GmhA"/>
    <property type="match status" value="1"/>
</dbReference>
<dbReference type="Proteomes" id="UP000316609">
    <property type="component" value="Unassembled WGS sequence"/>
</dbReference>
<proteinExistence type="predicted"/>
<evidence type="ECO:0000256" key="1">
    <source>
        <dbReference type="SAM" id="MobiDB-lite"/>
    </source>
</evidence>
<dbReference type="InterPro" id="IPR001347">
    <property type="entry name" value="SIS_dom"/>
</dbReference>
<keyword evidence="3" id="KW-0413">Isomerase</keyword>
<sequence length="214" mass="22229">MSRLERRCARAVAGASEAVIACLQGGGTVYFCGNGGSAADAQHLACELAGRYLLERPALAAVALTTNTSSLTAIGNDFGFAEVFSRQLEGLGSPGDLLVALSTSGGSPNVLKAIEVAHAMGLVVIGMTGMSGQRMAALCDHALVTPHTVTPRIQEGHIAMGHALCELVERALFGARGAGGAMRRARAGARSARVTPPPRRSRGTRRSPRVRRTR</sequence>
<dbReference type="InterPro" id="IPR046348">
    <property type="entry name" value="SIS_dom_sf"/>
</dbReference>
<protein>
    <submittedName>
        <fullName evidence="3">D-sedoheptulose 7-phosphate isomerase</fullName>
    </submittedName>
</protein>
<dbReference type="Gene3D" id="3.40.50.10490">
    <property type="entry name" value="Glucose-6-phosphate isomerase like protein, domain 1"/>
    <property type="match status" value="1"/>
</dbReference>
<dbReference type="AlphaFoldDB" id="A0A538TJ28"/>
<gene>
    <name evidence="3" type="ORF">E6K78_10375</name>
</gene>
<dbReference type="InterPro" id="IPR035461">
    <property type="entry name" value="GmhA/DiaA"/>
</dbReference>
<feature type="compositionally biased region" description="Basic residues" evidence="1">
    <location>
        <begin position="199"/>
        <end position="214"/>
    </location>
</feature>
<evidence type="ECO:0000313" key="4">
    <source>
        <dbReference type="Proteomes" id="UP000316609"/>
    </source>
</evidence>
<organism evidence="3 4">
    <name type="scientific">Eiseniibacteriota bacterium</name>
    <dbReference type="NCBI Taxonomy" id="2212470"/>
    <lineage>
        <taxon>Bacteria</taxon>
        <taxon>Candidatus Eiseniibacteriota</taxon>
    </lineage>
</organism>
<feature type="region of interest" description="Disordered" evidence="1">
    <location>
        <begin position="183"/>
        <end position="214"/>
    </location>
</feature>
<evidence type="ECO:0000313" key="3">
    <source>
        <dbReference type="EMBL" id="TMQ63631.1"/>
    </source>
</evidence>
<feature type="domain" description="SIS" evidence="2">
    <location>
        <begin position="19"/>
        <end position="178"/>
    </location>
</feature>
<dbReference type="GO" id="GO:0097367">
    <property type="term" value="F:carbohydrate derivative binding"/>
    <property type="evidence" value="ECO:0007669"/>
    <property type="project" value="InterPro"/>
</dbReference>
<name>A0A538TJ28_UNCEI</name>
<dbReference type="PANTHER" id="PTHR30390">
    <property type="entry name" value="SEDOHEPTULOSE 7-PHOSPHATE ISOMERASE / DNAA INITIATOR-ASSOCIATING FACTOR FOR REPLICATION INITIATION"/>
    <property type="match status" value="1"/>
</dbReference>
<reference evidence="3 4" key="1">
    <citation type="journal article" date="2019" name="Nat. Microbiol.">
        <title>Mediterranean grassland soil C-N compound turnover is dependent on rainfall and depth, and is mediated by genomically divergent microorganisms.</title>
        <authorList>
            <person name="Diamond S."/>
            <person name="Andeer P.F."/>
            <person name="Li Z."/>
            <person name="Crits-Christoph A."/>
            <person name="Burstein D."/>
            <person name="Anantharaman K."/>
            <person name="Lane K.R."/>
            <person name="Thomas B.C."/>
            <person name="Pan C."/>
            <person name="Northen T.R."/>
            <person name="Banfield J.F."/>
        </authorList>
    </citation>
    <scope>NUCLEOTIDE SEQUENCE [LARGE SCALE GENOMIC DNA]</scope>
    <source>
        <strain evidence="3">WS_8</strain>
    </source>
</reference>